<proteinExistence type="inferred from homology"/>
<evidence type="ECO:0000256" key="16">
    <source>
        <dbReference type="ARBA" id="ARBA00034066"/>
    </source>
</evidence>
<feature type="transmembrane region" description="Helical" evidence="17">
    <location>
        <begin position="154"/>
        <end position="172"/>
    </location>
</feature>
<evidence type="ECO:0000256" key="10">
    <source>
        <dbReference type="ARBA" id="ARBA00022723"/>
    </source>
</evidence>
<dbReference type="PANTHER" id="PTHR13872">
    <property type="entry name" value="DOLICHYL-DIPHOSPHOOLIGOSACCHARIDE--PROTEIN GLYCOSYLTRANSFERASE SUBUNIT"/>
    <property type="match status" value="1"/>
</dbReference>
<dbReference type="EC" id="2.4.99.21" evidence="6"/>
<dbReference type="InterPro" id="IPR048999">
    <property type="entry name" value="STT3-PglB_core"/>
</dbReference>
<feature type="transmembrane region" description="Helical" evidence="17">
    <location>
        <begin position="179"/>
        <end position="198"/>
    </location>
</feature>
<organism evidence="20 21">
    <name type="scientific">Ignisphaera cupida</name>
    <dbReference type="NCBI Taxonomy" id="3050454"/>
    <lineage>
        <taxon>Archaea</taxon>
        <taxon>Thermoproteota</taxon>
        <taxon>Thermoprotei</taxon>
        <taxon>Desulfurococcales</taxon>
        <taxon>Desulfurococcaceae</taxon>
        <taxon>Ignisphaera</taxon>
    </lineage>
</organism>
<keyword evidence="11" id="KW-0460">Magnesium</keyword>
<evidence type="ECO:0000256" key="13">
    <source>
        <dbReference type="ARBA" id="ARBA00023136"/>
    </source>
</evidence>
<protein>
    <recommendedName>
        <fullName evidence="6">dolichyl-phosphooligosaccharide-protein glycotransferase</fullName>
        <ecNumber evidence="6">2.4.99.21</ecNumber>
    </recommendedName>
    <alternativeName>
        <fullName evidence="15">Oligosaccharyl transferase</fullName>
    </alternativeName>
</protein>
<feature type="transmembrane region" description="Helical" evidence="17">
    <location>
        <begin position="409"/>
        <end position="426"/>
    </location>
</feature>
<dbReference type="InterPro" id="IPR048307">
    <property type="entry name" value="STT3_N"/>
</dbReference>
<comment type="subcellular location">
    <subcellularLocation>
        <location evidence="3">Endomembrane system</location>
        <topology evidence="3">Multi-pass membrane protein</topology>
    </subcellularLocation>
</comment>
<evidence type="ECO:0000313" key="21">
    <source>
        <dbReference type="Proteomes" id="UP001529235"/>
    </source>
</evidence>
<feature type="transmembrane region" description="Helical" evidence="17">
    <location>
        <begin position="210"/>
        <end position="243"/>
    </location>
</feature>
<comment type="cofactor">
    <cofactor evidence="1">
        <name>Mn(2+)</name>
        <dbReference type="ChEBI" id="CHEBI:29035"/>
    </cofactor>
</comment>
<keyword evidence="13 17" id="KW-0472">Membrane</keyword>
<dbReference type="Pfam" id="PF02516">
    <property type="entry name" value="STT3"/>
    <property type="match status" value="1"/>
</dbReference>
<evidence type="ECO:0000256" key="7">
    <source>
        <dbReference type="ARBA" id="ARBA00022676"/>
    </source>
</evidence>
<feature type="transmembrane region" description="Helical" evidence="17">
    <location>
        <begin position="255"/>
        <end position="273"/>
    </location>
</feature>
<dbReference type="RefSeq" id="WP_285272760.1">
    <property type="nucleotide sequence ID" value="NZ_JASNVW010000001.1"/>
</dbReference>
<dbReference type="PANTHER" id="PTHR13872:SF1">
    <property type="entry name" value="DOLICHYL-DIPHOSPHOOLIGOSACCHARIDE--PROTEIN GLYCOSYLTRANSFERASE SUBUNIT STT3B"/>
    <property type="match status" value="1"/>
</dbReference>
<accession>A0ABD4Z613</accession>
<keyword evidence="10" id="KW-0479">Metal-binding</keyword>
<evidence type="ECO:0000256" key="15">
    <source>
        <dbReference type="ARBA" id="ARBA00030679"/>
    </source>
</evidence>
<dbReference type="EMBL" id="JASNVW010000001">
    <property type="protein sequence ID" value="MDK6027775.1"/>
    <property type="molecule type" value="Genomic_DNA"/>
</dbReference>
<comment type="cofactor">
    <cofactor evidence="2">
        <name>Mg(2+)</name>
        <dbReference type="ChEBI" id="CHEBI:18420"/>
    </cofactor>
</comment>
<evidence type="ECO:0000256" key="9">
    <source>
        <dbReference type="ARBA" id="ARBA00022692"/>
    </source>
</evidence>
<dbReference type="Proteomes" id="UP001529235">
    <property type="component" value="Unassembled WGS sequence"/>
</dbReference>
<evidence type="ECO:0000256" key="12">
    <source>
        <dbReference type="ARBA" id="ARBA00022989"/>
    </source>
</evidence>
<evidence type="ECO:0000256" key="3">
    <source>
        <dbReference type="ARBA" id="ARBA00004127"/>
    </source>
</evidence>
<reference evidence="20 21" key="1">
    <citation type="submission" date="2023-05" db="EMBL/GenBank/DDBJ databases">
        <title>A new hyperthermophilic archaea 'Ignisphaera cupida' sp. nov. and description of the family 'Ignisphaeraceae' fam. nov.</title>
        <authorList>
            <person name="Podosokorskaya O.A."/>
            <person name="Elcheninov A.G."/>
            <person name="Klukina A."/>
            <person name="Merkel A.Y."/>
        </authorList>
    </citation>
    <scope>NUCLEOTIDE SEQUENCE [LARGE SCALE GENOMIC DNA]</scope>
    <source>
        <strain evidence="20 21">4213-co</strain>
    </source>
</reference>
<evidence type="ECO:0000256" key="6">
    <source>
        <dbReference type="ARBA" id="ARBA00012602"/>
    </source>
</evidence>
<keyword evidence="21" id="KW-1185">Reference proteome</keyword>
<comment type="caution">
    <text evidence="20">The sequence shown here is derived from an EMBL/GenBank/DDBJ whole genome shotgun (WGS) entry which is preliminary data.</text>
</comment>
<dbReference type="AlphaFoldDB" id="A0ABD4Z613"/>
<evidence type="ECO:0000256" key="14">
    <source>
        <dbReference type="ARBA" id="ARBA00023211"/>
    </source>
</evidence>
<evidence type="ECO:0000256" key="2">
    <source>
        <dbReference type="ARBA" id="ARBA00001946"/>
    </source>
</evidence>
<evidence type="ECO:0000259" key="18">
    <source>
        <dbReference type="Pfam" id="PF02516"/>
    </source>
</evidence>
<feature type="domain" description="STT3/PglB/AglB core" evidence="19">
    <location>
        <begin position="532"/>
        <end position="576"/>
    </location>
</feature>
<feature type="transmembrane region" description="Helical" evidence="17">
    <location>
        <begin position="472"/>
        <end position="490"/>
    </location>
</feature>
<comment type="similarity">
    <text evidence="5">Belongs to the STT3 family.</text>
</comment>
<dbReference type="GO" id="GO:0016757">
    <property type="term" value="F:glycosyltransferase activity"/>
    <property type="evidence" value="ECO:0007669"/>
    <property type="project" value="UniProtKB-KW"/>
</dbReference>
<feature type="domain" description="Oligosaccharyl transferase STT3 N-terminal" evidence="18">
    <location>
        <begin position="49"/>
        <end position="482"/>
    </location>
</feature>
<evidence type="ECO:0000313" key="20">
    <source>
        <dbReference type="EMBL" id="MDK6027775.1"/>
    </source>
</evidence>
<sequence>MKNNIFILVYRLWDKHSRIVTAIVVVLIAFIAFWLRMQQYFNVTSSGIASVYPEAKLDELDTFFNYWVVSYLDKNGLQSWTSLTSTNPATCVFWYPSCRNVFASDLQGHILTIYLLYEIFKSFGVSLYDLMAILPPVMGALVTIFIALTVNEVTNSKIASITAALIYSLFFISREVAGFTVKYSFGLFIAPIALWLHFRALKSPKIYNFALAGIALAYGASVWTGIGLTAIPVYASMIFLPFVKDLSSKTVFKEYLTGFAIESTIPFIVMYLMPTYHGGRFVLAIAYYIALAIFVFAWLLHILFKRRKAMKIYAAIFVASIILAGTLIILFDTVPGLYEQFTKFIPIAGKIMLGLGIRPPGVPATVAEYQPLYELGSLPQYMILTLMLMIFILIPMTIYILIKSKTISLLIMLIWIGLTWYATYNLSYFVDYMKLVTAACVGLSLGVLFQYLKPEIRVVGRLTRVKVSFMQIIGIIVAIIVLIASIPVAFAESNQYYISYTMISRAEGFFLPTTVWLDTLKFIRFNTSPNALILSWWDYGYWISVIGNRSTVADGATINSTRIHVLAQFFTMPYESALQYLNQFGICKKSDVYVLIFSPIDVYVNYSSKNVYIGLNSPSQFSFGDMAKFISAIIYLATGSSPLSIPLTTITSYPASASSLGGYNELASNKWVVAKRVYVGGSQYTVEIGLNWNSSTVLNATMPRLYAWSILQTFSKMYPSYNIKIVPWVLGYELIGSSFTVVVEPVLESKYFESYGIYATIKNVNQSLYSLAYAGISQPFKLFIASNRSAEAYRVVFIALLKLNSNVYNSICTKH</sequence>
<dbReference type="GO" id="GO:0046872">
    <property type="term" value="F:metal ion binding"/>
    <property type="evidence" value="ECO:0007669"/>
    <property type="project" value="UniProtKB-KW"/>
</dbReference>
<dbReference type="GO" id="GO:0012505">
    <property type="term" value="C:endomembrane system"/>
    <property type="evidence" value="ECO:0007669"/>
    <property type="project" value="UniProtKB-SubCell"/>
</dbReference>
<evidence type="ECO:0000256" key="11">
    <source>
        <dbReference type="ARBA" id="ARBA00022842"/>
    </source>
</evidence>
<feature type="transmembrane region" description="Helical" evidence="17">
    <location>
        <begin position="432"/>
        <end position="452"/>
    </location>
</feature>
<feature type="transmembrane region" description="Helical" evidence="17">
    <location>
        <begin position="127"/>
        <end position="148"/>
    </location>
</feature>
<dbReference type="InterPro" id="IPR003674">
    <property type="entry name" value="Oligo_trans_STT3"/>
</dbReference>
<feature type="transmembrane region" description="Helical" evidence="17">
    <location>
        <begin position="312"/>
        <end position="331"/>
    </location>
</feature>
<feature type="transmembrane region" description="Helical" evidence="17">
    <location>
        <begin position="381"/>
        <end position="402"/>
    </location>
</feature>
<name>A0ABD4Z613_9CREN</name>
<gene>
    <name evidence="20" type="ORF">QPL79_00095</name>
</gene>
<evidence type="ECO:0000256" key="5">
    <source>
        <dbReference type="ARBA" id="ARBA00010810"/>
    </source>
</evidence>
<keyword evidence="9 17" id="KW-0812">Transmembrane</keyword>
<evidence type="ECO:0000256" key="8">
    <source>
        <dbReference type="ARBA" id="ARBA00022679"/>
    </source>
</evidence>
<evidence type="ECO:0000259" key="19">
    <source>
        <dbReference type="Pfam" id="PF21436"/>
    </source>
</evidence>
<keyword evidence="8" id="KW-0808">Transferase</keyword>
<feature type="transmembrane region" description="Helical" evidence="17">
    <location>
        <begin position="279"/>
        <end position="300"/>
    </location>
</feature>
<evidence type="ECO:0000256" key="17">
    <source>
        <dbReference type="SAM" id="Phobius"/>
    </source>
</evidence>
<dbReference type="Pfam" id="PF21436">
    <property type="entry name" value="STT3-PglB_core"/>
    <property type="match status" value="1"/>
</dbReference>
<evidence type="ECO:0000256" key="4">
    <source>
        <dbReference type="ARBA" id="ARBA00004922"/>
    </source>
</evidence>
<comment type="catalytic activity">
    <reaction evidence="16">
        <text>an archaeal dolichyl phosphooligosaccharide + [protein]-L-asparagine = an archaeal dolichyl phosphate + a glycoprotein with the oligosaccharide chain attached by N-beta-D-glycosyl linkage to a protein L-asparagine.</text>
        <dbReference type="EC" id="2.4.99.21"/>
    </reaction>
</comment>
<comment type="pathway">
    <text evidence="4">Protein modification; protein glycosylation.</text>
</comment>
<keyword evidence="7" id="KW-0328">Glycosyltransferase</keyword>
<keyword evidence="12 17" id="KW-1133">Transmembrane helix</keyword>
<evidence type="ECO:0000256" key="1">
    <source>
        <dbReference type="ARBA" id="ARBA00001936"/>
    </source>
</evidence>
<dbReference type="Gene3D" id="3.40.50.12610">
    <property type="match status" value="1"/>
</dbReference>
<keyword evidence="14" id="KW-0464">Manganese</keyword>
<feature type="transmembrane region" description="Helical" evidence="17">
    <location>
        <begin position="16"/>
        <end position="35"/>
    </location>
</feature>